<gene>
    <name evidence="3" type="ORF">B0A50_07067</name>
</gene>
<organism evidence="3 4">
    <name type="scientific">Salinomyces thailandicus</name>
    <dbReference type="NCBI Taxonomy" id="706561"/>
    <lineage>
        <taxon>Eukaryota</taxon>
        <taxon>Fungi</taxon>
        <taxon>Dikarya</taxon>
        <taxon>Ascomycota</taxon>
        <taxon>Pezizomycotina</taxon>
        <taxon>Dothideomycetes</taxon>
        <taxon>Dothideomycetidae</taxon>
        <taxon>Mycosphaerellales</taxon>
        <taxon>Teratosphaeriaceae</taxon>
        <taxon>Salinomyces</taxon>
    </lineage>
</organism>
<reference evidence="3 4" key="1">
    <citation type="submission" date="2017-03" db="EMBL/GenBank/DDBJ databases">
        <title>Genomes of endolithic fungi from Antarctica.</title>
        <authorList>
            <person name="Coleine C."/>
            <person name="Masonjones S."/>
            <person name="Stajich J.E."/>
        </authorList>
    </citation>
    <scope>NUCLEOTIDE SEQUENCE [LARGE SCALE GENOMIC DNA]</scope>
    <source>
        <strain evidence="3 4">CCFEE 6315</strain>
    </source>
</reference>
<dbReference type="SUPFAM" id="SSF52833">
    <property type="entry name" value="Thioredoxin-like"/>
    <property type="match status" value="1"/>
</dbReference>
<comment type="caution">
    <text evidence="3">The sequence shown here is derived from an EMBL/GenBank/DDBJ whole genome shotgun (WGS) entry which is preliminary data.</text>
</comment>
<dbReference type="InterPro" id="IPR004046">
    <property type="entry name" value="GST_C"/>
</dbReference>
<dbReference type="SFLD" id="SFLDS00019">
    <property type="entry name" value="Glutathione_Transferase_(cytos"/>
    <property type="match status" value="1"/>
</dbReference>
<dbReference type="AlphaFoldDB" id="A0A4U0TPW5"/>
<name>A0A4U0TPW5_9PEZI</name>
<protein>
    <recommendedName>
        <fullName evidence="2">GST N-terminal domain-containing protein</fullName>
    </recommendedName>
</protein>
<dbReference type="Gene3D" id="3.40.30.10">
    <property type="entry name" value="Glutaredoxin"/>
    <property type="match status" value="1"/>
</dbReference>
<dbReference type="Pfam" id="PF14497">
    <property type="entry name" value="GST_C_3"/>
    <property type="match status" value="1"/>
</dbReference>
<dbReference type="InterPro" id="IPR036282">
    <property type="entry name" value="Glutathione-S-Trfase_C_sf"/>
</dbReference>
<dbReference type="PANTHER" id="PTHR44051">
    <property type="entry name" value="GLUTATHIONE S-TRANSFERASE-RELATED"/>
    <property type="match status" value="1"/>
</dbReference>
<dbReference type="OrthoDB" id="2098326at2759"/>
<dbReference type="Pfam" id="PF13409">
    <property type="entry name" value="GST_N_2"/>
    <property type="match status" value="1"/>
</dbReference>
<accession>A0A4U0TPW5</accession>
<feature type="domain" description="GST N-terminal" evidence="2">
    <location>
        <begin position="8"/>
        <end position="96"/>
    </location>
</feature>
<dbReference type="SFLD" id="SFLDG00358">
    <property type="entry name" value="Main_(cytGST)"/>
    <property type="match status" value="1"/>
</dbReference>
<evidence type="ECO:0000259" key="2">
    <source>
        <dbReference type="PROSITE" id="PS50404"/>
    </source>
</evidence>
<dbReference type="InterPro" id="IPR036249">
    <property type="entry name" value="Thioredoxin-like_sf"/>
</dbReference>
<dbReference type="PANTHER" id="PTHR44051:SF9">
    <property type="entry name" value="GLUTATHIONE S-TRANSFERASE 1"/>
    <property type="match status" value="1"/>
</dbReference>
<dbReference type="InterPro" id="IPR004045">
    <property type="entry name" value="Glutathione_S-Trfase_N"/>
</dbReference>
<dbReference type="SUPFAM" id="SSF47616">
    <property type="entry name" value="GST C-terminal domain-like"/>
    <property type="match status" value="1"/>
</dbReference>
<evidence type="ECO:0000313" key="4">
    <source>
        <dbReference type="Proteomes" id="UP000308549"/>
    </source>
</evidence>
<sequence length="257" mass="28922">MADNQSTQPKVILHWLEKSRSQRVVWLLQECKGLDWDVKTYKRQPNQLAPPTLKEVHPLGKSPAISVESSKLSKPLVLAESAAIIEYLCDHFAPHLVPTRYRDGEDGQVGGETESWLRYRFYMHYAEGSLMTLLMLTLFADNISNGPSVPWLIKPLTRLIGNQVYSLFLTPNHKTHFGFLNSQLASSPDGGRYLCGNELTAADILMSFPLIAGKSKIDRAEYPKLAAYMDLLESHEGYQASIKKIEEISGEPFKAML</sequence>
<evidence type="ECO:0000256" key="1">
    <source>
        <dbReference type="ARBA" id="ARBA00007409"/>
    </source>
</evidence>
<keyword evidence="4" id="KW-1185">Reference proteome</keyword>
<evidence type="ECO:0000313" key="3">
    <source>
        <dbReference type="EMBL" id="TKA23785.1"/>
    </source>
</evidence>
<proteinExistence type="inferred from homology"/>
<dbReference type="PROSITE" id="PS50404">
    <property type="entry name" value="GST_NTER"/>
    <property type="match status" value="1"/>
</dbReference>
<dbReference type="Proteomes" id="UP000308549">
    <property type="component" value="Unassembled WGS sequence"/>
</dbReference>
<dbReference type="EMBL" id="NAJL01000051">
    <property type="protein sequence ID" value="TKA23785.1"/>
    <property type="molecule type" value="Genomic_DNA"/>
</dbReference>
<comment type="similarity">
    <text evidence="1">Belongs to the GST superfamily.</text>
</comment>
<dbReference type="Gene3D" id="1.20.1050.10">
    <property type="match status" value="1"/>
</dbReference>
<dbReference type="CDD" id="cd03046">
    <property type="entry name" value="GST_N_GTT1_like"/>
    <property type="match status" value="1"/>
</dbReference>
<dbReference type="InterPro" id="IPR040079">
    <property type="entry name" value="Glutathione_S-Trfase"/>
</dbReference>